<gene>
    <name evidence="2" type="ORF">V8V93_06560</name>
</gene>
<dbReference type="RefSeq" id="WP_338669562.1">
    <property type="nucleotide sequence ID" value="NZ_CP146609.1"/>
</dbReference>
<keyword evidence="1" id="KW-0472">Membrane</keyword>
<name>A0ABZ2J626_9BACT</name>
<evidence type="ECO:0000313" key="3">
    <source>
        <dbReference type="Proteomes" id="UP001385389"/>
    </source>
</evidence>
<keyword evidence="1" id="KW-0812">Transmembrane</keyword>
<protein>
    <recommendedName>
        <fullName evidence="4">Zinc ribbon domain-containing protein</fullName>
    </recommendedName>
</protein>
<feature type="transmembrane region" description="Helical" evidence="1">
    <location>
        <begin position="64"/>
        <end position="82"/>
    </location>
</feature>
<accession>A0ABZ2J626</accession>
<feature type="transmembrane region" description="Helical" evidence="1">
    <location>
        <begin position="41"/>
        <end position="58"/>
    </location>
</feature>
<dbReference type="Proteomes" id="UP001385389">
    <property type="component" value="Chromosome"/>
</dbReference>
<evidence type="ECO:0008006" key="4">
    <source>
        <dbReference type="Google" id="ProtNLM"/>
    </source>
</evidence>
<sequence>MKCDNCGAALQPQDRACRRCGLAASRPSDALQRKMTLSPRVAAACGALLVATAALLFVYGAATFAAVLLCLGVPLALVGLFMG</sequence>
<dbReference type="EMBL" id="CP146609">
    <property type="protein sequence ID" value="WWX23865.1"/>
    <property type="molecule type" value="Genomic_DNA"/>
</dbReference>
<keyword evidence="3" id="KW-1185">Reference proteome</keyword>
<organism evidence="2 3">
    <name type="scientific">Pseudodesulfovibrio methanolicus</name>
    <dbReference type="NCBI Taxonomy" id="3126690"/>
    <lineage>
        <taxon>Bacteria</taxon>
        <taxon>Pseudomonadati</taxon>
        <taxon>Thermodesulfobacteriota</taxon>
        <taxon>Desulfovibrionia</taxon>
        <taxon>Desulfovibrionales</taxon>
        <taxon>Desulfovibrionaceae</taxon>
    </lineage>
</organism>
<evidence type="ECO:0000256" key="1">
    <source>
        <dbReference type="SAM" id="Phobius"/>
    </source>
</evidence>
<evidence type="ECO:0000313" key="2">
    <source>
        <dbReference type="EMBL" id="WWX23865.1"/>
    </source>
</evidence>
<keyword evidence="1" id="KW-1133">Transmembrane helix</keyword>
<proteinExistence type="predicted"/>
<reference evidence="2 3" key="1">
    <citation type="submission" date="2024-03" db="EMBL/GenBank/DDBJ databases">
        <title>Phenotype and Genome Characterization of a Sulfate-Reducing Bacterium Pseudodesulfovibrio sp. strain 5S69, isolated from Petroleum Reservoir in Tatarstan (Russia).</title>
        <authorList>
            <person name="Bidzhieva S.K."/>
            <person name="Kadnikov V."/>
            <person name="Tourova T.P."/>
            <person name="Samigullina S.R."/>
            <person name="Sokolova D.S."/>
            <person name="Poltaraus A.B."/>
            <person name="Avtukh A.N."/>
            <person name="Tereshina V.M."/>
            <person name="Mardanov A.V."/>
            <person name="Nazina T.N."/>
        </authorList>
    </citation>
    <scope>NUCLEOTIDE SEQUENCE [LARGE SCALE GENOMIC DNA]</scope>
    <source>
        <strain evidence="2 3">5S69</strain>
    </source>
</reference>